<dbReference type="CDD" id="cd16442">
    <property type="entry name" value="BPL"/>
    <property type="match status" value="1"/>
</dbReference>
<dbReference type="Gene3D" id="2.30.30.100">
    <property type="match status" value="1"/>
</dbReference>
<dbReference type="EMBL" id="DWVZ01000152">
    <property type="protein sequence ID" value="HJC64246.1"/>
    <property type="molecule type" value="Genomic_DNA"/>
</dbReference>
<evidence type="ECO:0000313" key="4">
    <source>
        <dbReference type="EMBL" id="HJC64246.1"/>
    </source>
</evidence>
<keyword evidence="2" id="KW-0547">Nucleotide-binding</keyword>
<dbReference type="Gene3D" id="1.10.10.10">
    <property type="entry name" value="Winged helix-like DNA-binding domain superfamily/Winged helix DNA-binding domain"/>
    <property type="match status" value="1"/>
</dbReference>
<dbReference type="Gene3D" id="3.30.930.10">
    <property type="entry name" value="Bira Bifunctional Protein, Domain 2"/>
    <property type="match status" value="1"/>
</dbReference>
<dbReference type="Pfam" id="PF03099">
    <property type="entry name" value="BPL_LplA_LipB"/>
    <property type="match status" value="1"/>
</dbReference>
<feature type="binding site" evidence="2">
    <location>
        <begin position="119"/>
        <end position="121"/>
    </location>
    <ligand>
        <name>biotin</name>
        <dbReference type="ChEBI" id="CHEBI:57586"/>
    </ligand>
</feature>
<dbReference type="GO" id="GO:0004077">
    <property type="term" value="F:biotin--[biotin carboxyl-carrier protein] ligase activity"/>
    <property type="evidence" value="ECO:0007669"/>
    <property type="project" value="UniProtKB-UniRule"/>
</dbReference>
<evidence type="ECO:0000256" key="1">
    <source>
        <dbReference type="ARBA" id="ARBA00022598"/>
    </source>
</evidence>
<dbReference type="GO" id="GO:0003677">
    <property type="term" value="F:DNA binding"/>
    <property type="evidence" value="ECO:0007669"/>
    <property type="project" value="UniProtKB-UniRule"/>
</dbReference>
<evidence type="ECO:0000313" key="5">
    <source>
        <dbReference type="Proteomes" id="UP000823886"/>
    </source>
</evidence>
<feature type="domain" description="BPL/LPL catalytic" evidence="3">
    <location>
        <begin position="67"/>
        <end position="260"/>
    </location>
</feature>
<keyword evidence="1 2" id="KW-0436">Ligase</keyword>
<proteinExistence type="inferred from homology"/>
<dbReference type="PANTHER" id="PTHR12835:SF5">
    <property type="entry name" value="BIOTIN--PROTEIN LIGASE"/>
    <property type="match status" value="1"/>
</dbReference>
<comment type="similarity">
    <text evidence="2">Belongs to the biotin--protein ligase family.</text>
</comment>
<keyword evidence="2" id="KW-0805">Transcription regulation</keyword>
<keyword evidence="2" id="KW-0238">DNA-binding</keyword>
<comment type="catalytic activity">
    <reaction evidence="2">
        <text>biotin + L-lysyl-[protein] + ATP = N(6)-biotinyl-L-lysyl-[protein] + AMP + diphosphate + H(+)</text>
        <dbReference type="Rhea" id="RHEA:11756"/>
        <dbReference type="Rhea" id="RHEA-COMP:9752"/>
        <dbReference type="Rhea" id="RHEA-COMP:10505"/>
        <dbReference type="ChEBI" id="CHEBI:15378"/>
        <dbReference type="ChEBI" id="CHEBI:29969"/>
        <dbReference type="ChEBI" id="CHEBI:30616"/>
        <dbReference type="ChEBI" id="CHEBI:33019"/>
        <dbReference type="ChEBI" id="CHEBI:57586"/>
        <dbReference type="ChEBI" id="CHEBI:83144"/>
        <dbReference type="ChEBI" id="CHEBI:456215"/>
        <dbReference type="EC" id="6.3.4.15"/>
    </reaction>
</comment>
<dbReference type="GO" id="GO:0009249">
    <property type="term" value="P:protein lipoylation"/>
    <property type="evidence" value="ECO:0007669"/>
    <property type="project" value="UniProtKB-ARBA"/>
</dbReference>
<dbReference type="InterPro" id="IPR036390">
    <property type="entry name" value="WH_DNA-bd_sf"/>
</dbReference>
<dbReference type="GO" id="GO:0006355">
    <property type="term" value="P:regulation of DNA-templated transcription"/>
    <property type="evidence" value="ECO:0007669"/>
    <property type="project" value="UniProtKB-UniRule"/>
</dbReference>
<dbReference type="Pfam" id="PF08279">
    <property type="entry name" value="HTH_11"/>
    <property type="match status" value="1"/>
</dbReference>
<organism evidence="4 5">
    <name type="scientific">Candidatus Blautia merdavium</name>
    <dbReference type="NCBI Taxonomy" id="2838494"/>
    <lineage>
        <taxon>Bacteria</taxon>
        <taxon>Bacillati</taxon>
        <taxon>Bacillota</taxon>
        <taxon>Clostridia</taxon>
        <taxon>Lachnospirales</taxon>
        <taxon>Lachnospiraceae</taxon>
        <taxon>Blautia</taxon>
    </lineage>
</organism>
<reference evidence="4" key="2">
    <citation type="submission" date="2021-04" db="EMBL/GenBank/DDBJ databases">
        <authorList>
            <person name="Gilroy R."/>
        </authorList>
    </citation>
    <scope>NUCLEOTIDE SEQUENCE</scope>
    <source>
        <strain evidence="4">ChiBcec2-3848</strain>
    </source>
</reference>
<keyword evidence="2" id="KW-0092">Biotin</keyword>
<feature type="binding site" evidence="2">
    <location>
        <position position="186"/>
    </location>
    <ligand>
        <name>biotin</name>
        <dbReference type="ChEBI" id="CHEBI:57586"/>
    </ligand>
</feature>
<dbReference type="InterPro" id="IPR036388">
    <property type="entry name" value="WH-like_DNA-bd_sf"/>
</dbReference>
<name>A0A9D2PPH5_9FIRM</name>
<dbReference type="EC" id="6.3.4.15" evidence="2"/>
<dbReference type="InterPro" id="IPR004143">
    <property type="entry name" value="BPL_LPL_catalytic"/>
</dbReference>
<dbReference type="HAMAP" id="MF_00978">
    <property type="entry name" value="Bifunct_BirA"/>
    <property type="match status" value="1"/>
</dbReference>
<keyword evidence="2" id="KW-0678">Repressor</keyword>
<dbReference type="AlphaFoldDB" id="A0A9D2PPH5"/>
<dbReference type="NCBIfam" id="TIGR00121">
    <property type="entry name" value="birA_ligase"/>
    <property type="match status" value="1"/>
</dbReference>
<keyword evidence="2" id="KW-0067">ATP-binding</keyword>
<dbReference type="SUPFAM" id="SSF55681">
    <property type="entry name" value="Class II aaRS and biotin synthetases"/>
    <property type="match status" value="1"/>
</dbReference>
<dbReference type="GO" id="GO:0016740">
    <property type="term" value="F:transferase activity"/>
    <property type="evidence" value="ECO:0007669"/>
    <property type="project" value="UniProtKB-ARBA"/>
</dbReference>
<protein>
    <recommendedName>
        <fullName evidence="2">Bifunctional ligase/repressor BirA</fullName>
    </recommendedName>
    <alternativeName>
        <fullName evidence="2">Biotin--[acetyl-CoA-carboxylase] ligase</fullName>
        <ecNumber evidence="2">6.3.4.15</ecNumber>
    </alternativeName>
    <alternativeName>
        <fullName evidence="2">Biotin--protein ligase</fullName>
    </alternativeName>
    <alternativeName>
        <fullName evidence="2">Biotin-[acetyl-CoA carboxylase] synthetase</fullName>
    </alternativeName>
</protein>
<dbReference type="InterPro" id="IPR004408">
    <property type="entry name" value="Biotin_CoA_COase_ligase"/>
</dbReference>
<dbReference type="SUPFAM" id="SSF46785">
    <property type="entry name" value="Winged helix' DNA-binding domain"/>
    <property type="match status" value="1"/>
</dbReference>
<evidence type="ECO:0000256" key="2">
    <source>
        <dbReference type="HAMAP-Rule" id="MF_00978"/>
    </source>
</evidence>
<dbReference type="InterPro" id="IPR013196">
    <property type="entry name" value="HTH_11"/>
</dbReference>
<dbReference type="PANTHER" id="PTHR12835">
    <property type="entry name" value="BIOTIN PROTEIN LIGASE"/>
    <property type="match status" value="1"/>
</dbReference>
<feature type="binding site" evidence="2">
    <location>
        <begin position="90"/>
        <end position="92"/>
    </location>
    <ligand>
        <name>biotin</name>
        <dbReference type="ChEBI" id="CHEBI:57586"/>
    </ligand>
</feature>
<dbReference type="Proteomes" id="UP000823886">
    <property type="component" value="Unassembled WGS sequence"/>
</dbReference>
<feature type="binding site" evidence="2">
    <location>
        <position position="115"/>
    </location>
    <ligand>
        <name>biotin</name>
        <dbReference type="ChEBI" id="CHEBI:57586"/>
    </ligand>
</feature>
<dbReference type="InterPro" id="IPR045864">
    <property type="entry name" value="aa-tRNA-synth_II/BPL/LPL"/>
</dbReference>
<reference evidence="4" key="1">
    <citation type="journal article" date="2021" name="PeerJ">
        <title>Extensive microbial diversity within the chicken gut microbiome revealed by metagenomics and culture.</title>
        <authorList>
            <person name="Gilroy R."/>
            <person name="Ravi A."/>
            <person name="Getino M."/>
            <person name="Pursley I."/>
            <person name="Horton D.L."/>
            <person name="Alikhan N.F."/>
            <person name="Baker D."/>
            <person name="Gharbi K."/>
            <person name="Hall N."/>
            <person name="Watson M."/>
            <person name="Adriaenssens E.M."/>
            <person name="Foster-Nyarko E."/>
            <person name="Jarju S."/>
            <person name="Secka A."/>
            <person name="Antonio M."/>
            <person name="Oren A."/>
            <person name="Chaudhuri R.R."/>
            <person name="La Ragione R."/>
            <person name="Hildebrand F."/>
            <person name="Pallen M.J."/>
        </authorList>
    </citation>
    <scope>NUCLEOTIDE SEQUENCE</scope>
    <source>
        <strain evidence="4">ChiBcec2-3848</strain>
    </source>
</reference>
<accession>A0A9D2PPH5</accession>
<dbReference type="PROSITE" id="PS51733">
    <property type="entry name" value="BPL_LPL_CATALYTIC"/>
    <property type="match status" value="1"/>
</dbReference>
<evidence type="ECO:0000259" key="3">
    <source>
        <dbReference type="PROSITE" id="PS51733"/>
    </source>
</evidence>
<comment type="caution">
    <text evidence="4">The sequence shown here is derived from an EMBL/GenBank/DDBJ whole genome shotgun (WGS) entry which is preliminary data.</text>
</comment>
<dbReference type="GO" id="GO:0005737">
    <property type="term" value="C:cytoplasm"/>
    <property type="evidence" value="ECO:0007669"/>
    <property type="project" value="TreeGrafter"/>
</dbReference>
<comment type="function">
    <text evidence="2">Acts both as a biotin--[acetyl-CoA-carboxylase] ligase and a repressor.</text>
</comment>
<dbReference type="GO" id="GO:0005524">
    <property type="term" value="F:ATP binding"/>
    <property type="evidence" value="ECO:0007669"/>
    <property type="project" value="UniProtKB-UniRule"/>
</dbReference>
<sequence>MSTKSEVLKMLEQKKGSFLRGEELAQQMQVSRTAVWKAVKGLREEGYEILSVKNRGYALGEKNDILSEEAIRLWLKKQEAEVEIWKEIPSTNQRLKQAAMEKKLPEGSLVTAESQCAGRGRRGRSFYSPKGSGIYLSILLYPKKTAAESLEITAAAAVAVCRAVEKVCGVSLGIKWVNDLYREDRKVCGILTEAVTDFETGDIEFAVVGIGLNLWDPPEGFPEELQARAGSLFDQKVSVDRNRLAGEIVNELLIESEKPGIPQEYRRRNIVPGRRIQVAYGDRIRKVKALEVMEDGRLLVENEAGQEEILPCGDVSVFFGEREENCGRRSAPAESR</sequence>
<keyword evidence="2" id="KW-0804">Transcription</keyword>
<gene>
    <name evidence="2" type="primary">birA</name>
    <name evidence="4" type="ORF">H9753_11605</name>
</gene>
<feature type="DNA-binding region" description="H-T-H motif" evidence="2">
    <location>
        <begin position="21"/>
        <end position="40"/>
    </location>
</feature>
<dbReference type="InterPro" id="IPR030855">
    <property type="entry name" value="Bifunct_BirA"/>
</dbReference>